<dbReference type="AlphaFoldDB" id="A0A140G9I3"/>
<sequence length="656" mass="75987">MWSMYNLQSLERTRKILYTYYVVKSLNANMLLRNSYKELLIFLMTARIIAGINKGIFQVEENNDSLQFMKCFTIIPEVYQISYKRTIVIYEDENTLEDNIINVFMDKLIENQMPFMKINTREELLKLSKVYDGTMLIVSYFNNCEETLKVDLSIFYLNFKYIFVIDSYIDEVCIQALEHTLSPVLYYDITFLTRAQNDTYNLATLIPEIDEHSCRVSENAPMKVINTCHNGTLEKTKITDIFPIKTPRNLKKCNFNVGMATLFPYSVLDNKESYKDLDLVNDKIYGADIEYMKIFANIFNATLKMHYIFREEENPYLDFNFLKYLFNGTLDACAGGLYRIYGDVVAYSGIYSGQSVIWTYTVERQIRSWQSLIVKITGLYIFFIFYIIYTALWKLISKYDNRSDSIQDTLIYAWGALMGTSGLQDARCLKQKILNVVYLIMCIHLSSYIGTQLYYYLTIEQPPQTFKTVDELALSDRTPYLRSLTKYFIDDKKHKAFANTSLECDNFKDCERAMLKHKGSTIIIDGQLPPLQAATSVNDEARVLGVPQVILFVYHEMLMRTDHMLVTKFDKITGRLFEAGICHKLYIEAIGITVVDKAKIANENILSNSYSCLVGCQITLRESAGAFYIWIIGCGLSCCVFVIEILLKRKLKSKTT</sequence>
<protein>
    <submittedName>
        <fullName evidence="9">Ionotropic receptor 143a</fullName>
    </submittedName>
</protein>
<dbReference type="GO" id="GO:0005886">
    <property type="term" value="C:plasma membrane"/>
    <property type="evidence" value="ECO:0007669"/>
    <property type="project" value="UniProtKB-SubCell"/>
</dbReference>
<evidence type="ECO:0000256" key="8">
    <source>
        <dbReference type="SAM" id="Phobius"/>
    </source>
</evidence>
<keyword evidence="4 8" id="KW-1133">Transmembrane helix</keyword>
<evidence type="ECO:0000256" key="1">
    <source>
        <dbReference type="ARBA" id="ARBA00004651"/>
    </source>
</evidence>
<accession>A0A140G9I3</accession>
<evidence type="ECO:0000256" key="3">
    <source>
        <dbReference type="ARBA" id="ARBA00022692"/>
    </source>
</evidence>
<keyword evidence="3 8" id="KW-0812">Transmembrane</keyword>
<evidence type="ECO:0000256" key="2">
    <source>
        <dbReference type="ARBA" id="ARBA00022475"/>
    </source>
</evidence>
<gene>
    <name evidence="9" type="primary">IR143a</name>
</gene>
<evidence type="ECO:0000256" key="4">
    <source>
        <dbReference type="ARBA" id="ARBA00022989"/>
    </source>
</evidence>
<reference evidence="9" key="1">
    <citation type="journal article" date="2016" name="BMC Genomics">
        <title>Genome-wide analysis of ionotropic receptors provides insight into their evolution in Heliconius butterflies.</title>
        <authorList>
            <person name="van Schooten B."/>
            <person name="Jiggins C.D."/>
            <person name="Briscoe A.D."/>
            <person name="Papa R."/>
        </authorList>
    </citation>
    <scope>NUCLEOTIDE SEQUENCE</scope>
</reference>
<keyword evidence="2" id="KW-1003">Cell membrane</keyword>
<keyword evidence="6 9" id="KW-0675">Receptor</keyword>
<organism evidence="9">
    <name type="scientific">Heliconius melpomene rosina</name>
    <dbReference type="NCBI Taxonomy" id="171916"/>
    <lineage>
        <taxon>Eukaryota</taxon>
        <taxon>Metazoa</taxon>
        <taxon>Ecdysozoa</taxon>
        <taxon>Arthropoda</taxon>
        <taxon>Hexapoda</taxon>
        <taxon>Insecta</taxon>
        <taxon>Pterygota</taxon>
        <taxon>Neoptera</taxon>
        <taxon>Endopterygota</taxon>
        <taxon>Lepidoptera</taxon>
        <taxon>Glossata</taxon>
        <taxon>Ditrysia</taxon>
        <taxon>Papilionoidea</taxon>
        <taxon>Nymphalidae</taxon>
        <taxon>Heliconiinae</taxon>
        <taxon>Heliconiini</taxon>
        <taxon>Heliconius</taxon>
    </lineage>
</organism>
<dbReference type="InterPro" id="IPR052192">
    <property type="entry name" value="Insect_Ionotropic_Sensory_Rcpt"/>
</dbReference>
<evidence type="ECO:0000256" key="6">
    <source>
        <dbReference type="ARBA" id="ARBA00023170"/>
    </source>
</evidence>
<dbReference type="PANTHER" id="PTHR42643">
    <property type="entry name" value="IONOTROPIC RECEPTOR 20A-RELATED"/>
    <property type="match status" value="1"/>
</dbReference>
<dbReference type="PANTHER" id="PTHR42643:SF24">
    <property type="entry name" value="IONOTROPIC RECEPTOR 60A"/>
    <property type="match status" value="1"/>
</dbReference>
<feature type="transmembrane region" description="Helical" evidence="8">
    <location>
        <begin position="372"/>
        <end position="392"/>
    </location>
</feature>
<evidence type="ECO:0000256" key="7">
    <source>
        <dbReference type="ARBA" id="ARBA00023180"/>
    </source>
</evidence>
<name>A0A140G9I3_HELME</name>
<comment type="subcellular location">
    <subcellularLocation>
        <location evidence="1">Cell membrane</location>
        <topology evidence="1">Multi-pass membrane protein</topology>
    </subcellularLocation>
</comment>
<keyword evidence="7" id="KW-0325">Glycoprotein</keyword>
<feature type="transmembrane region" description="Helical" evidence="8">
    <location>
        <begin position="436"/>
        <end position="457"/>
    </location>
</feature>
<keyword evidence="5 8" id="KW-0472">Membrane</keyword>
<evidence type="ECO:0000256" key="5">
    <source>
        <dbReference type="ARBA" id="ARBA00023136"/>
    </source>
</evidence>
<feature type="transmembrane region" description="Helical" evidence="8">
    <location>
        <begin position="627"/>
        <end position="647"/>
    </location>
</feature>
<dbReference type="EMBL" id="KU702635">
    <property type="protein sequence ID" value="AMM70662.1"/>
    <property type="molecule type" value="mRNA"/>
</dbReference>
<proteinExistence type="evidence at transcript level"/>
<evidence type="ECO:0000313" key="9">
    <source>
        <dbReference type="EMBL" id="AMM70662.1"/>
    </source>
</evidence>